<dbReference type="InterPro" id="IPR003779">
    <property type="entry name" value="CMD-like"/>
</dbReference>
<dbReference type="EMBL" id="JAOCDZ010000036">
    <property type="protein sequence ID" value="MDH0740107.1"/>
    <property type="molecule type" value="Genomic_DNA"/>
</dbReference>
<dbReference type="RefSeq" id="WP_279997531.1">
    <property type="nucleotide sequence ID" value="NZ_JAOCDZ010000036.1"/>
</dbReference>
<dbReference type="PANTHER" id="PTHR35446:SF2">
    <property type="entry name" value="CARBOXYMUCONOLACTONE DECARBOXYLASE-LIKE DOMAIN-CONTAINING PROTEIN"/>
    <property type="match status" value="1"/>
</dbReference>
<dbReference type="Gene3D" id="1.20.1290.10">
    <property type="entry name" value="AhpD-like"/>
    <property type="match status" value="1"/>
</dbReference>
<organism evidence="2 3">
    <name type="scientific">Achromobacter spanius</name>
    <dbReference type="NCBI Taxonomy" id="217203"/>
    <lineage>
        <taxon>Bacteria</taxon>
        <taxon>Pseudomonadati</taxon>
        <taxon>Pseudomonadota</taxon>
        <taxon>Betaproteobacteria</taxon>
        <taxon>Burkholderiales</taxon>
        <taxon>Alcaligenaceae</taxon>
        <taxon>Achromobacter</taxon>
    </lineage>
</organism>
<dbReference type="Proteomes" id="UP001161094">
    <property type="component" value="Unassembled WGS sequence"/>
</dbReference>
<dbReference type="AlphaFoldDB" id="A0AA42S6W6"/>
<accession>A0AA42S6W6</accession>
<gene>
    <name evidence="2" type="ORF">N5D93_30200</name>
</gene>
<evidence type="ECO:0000313" key="2">
    <source>
        <dbReference type="EMBL" id="MDH0740107.1"/>
    </source>
</evidence>
<dbReference type="SUPFAM" id="SSF69118">
    <property type="entry name" value="AhpD-like"/>
    <property type="match status" value="1"/>
</dbReference>
<dbReference type="InterPro" id="IPR004675">
    <property type="entry name" value="AhpD_core"/>
</dbReference>
<proteinExistence type="predicted"/>
<dbReference type="Pfam" id="PF02627">
    <property type="entry name" value="CMD"/>
    <property type="match status" value="1"/>
</dbReference>
<evidence type="ECO:0000313" key="3">
    <source>
        <dbReference type="Proteomes" id="UP001161094"/>
    </source>
</evidence>
<protein>
    <submittedName>
        <fullName evidence="2">Carboxymuconolactone decarboxylase family protein</fullName>
    </submittedName>
</protein>
<evidence type="ECO:0000259" key="1">
    <source>
        <dbReference type="Pfam" id="PF02627"/>
    </source>
</evidence>
<dbReference type="PANTHER" id="PTHR35446">
    <property type="entry name" value="SI:CH211-175M2.5"/>
    <property type="match status" value="1"/>
</dbReference>
<feature type="domain" description="Carboxymuconolactone decarboxylase-like" evidence="1">
    <location>
        <begin position="46"/>
        <end position="126"/>
    </location>
</feature>
<sequence length="155" mass="16820">MSTVKLLSDDEVRNSPQAWAVFEDIRATRKSDFVNNFWRALANDPPQLQRVWAQLKQVMMADGELSPLVREMIYIAVSTANGCSYCVHSHTAAAKARGMTDGQHAELLSVIGMAAQTNAMVTAMQVPVDTAFDVGGFNTNGVDNTGFDPTASPLK</sequence>
<dbReference type="NCBIfam" id="TIGR00778">
    <property type="entry name" value="ahpD_dom"/>
    <property type="match status" value="1"/>
</dbReference>
<dbReference type="GO" id="GO:0051920">
    <property type="term" value="F:peroxiredoxin activity"/>
    <property type="evidence" value="ECO:0007669"/>
    <property type="project" value="InterPro"/>
</dbReference>
<name>A0AA42S6W6_9BURK</name>
<reference evidence="2" key="1">
    <citation type="submission" date="2022-09" db="EMBL/GenBank/DDBJ databases">
        <title>Intensive care unit water sources are persistently colonized with multi-drug resistant bacteria and are the site of extensive horizontal gene transfer of antibiotic resistance genes.</title>
        <authorList>
            <person name="Diorio-Toth L."/>
        </authorList>
    </citation>
    <scope>NUCLEOTIDE SEQUENCE</scope>
    <source>
        <strain evidence="2">GD03843</strain>
    </source>
</reference>
<dbReference type="InterPro" id="IPR029032">
    <property type="entry name" value="AhpD-like"/>
</dbReference>
<comment type="caution">
    <text evidence="2">The sequence shown here is derived from an EMBL/GenBank/DDBJ whole genome shotgun (WGS) entry which is preliminary data.</text>
</comment>